<evidence type="ECO:0000313" key="3">
    <source>
        <dbReference type="EMBL" id="AGP36181.1"/>
    </source>
</evidence>
<evidence type="ECO:0000259" key="2">
    <source>
        <dbReference type="PROSITE" id="PS50006"/>
    </source>
</evidence>
<dbReference type="eggNOG" id="COG1716">
    <property type="taxonomic scope" value="Bacteria"/>
</dbReference>
<organism evidence="3 4">
    <name type="scientific">Sorangium cellulosum So0157-2</name>
    <dbReference type="NCBI Taxonomy" id="1254432"/>
    <lineage>
        <taxon>Bacteria</taxon>
        <taxon>Pseudomonadati</taxon>
        <taxon>Myxococcota</taxon>
        <taxon>Polyangia</taxon>
        <taxon>Polyangiales</taxon>
        <taxon>Polyangiaceae</taxon>
        <taxon>Sorangium</taxon>
    </lineage>
</organism>
<reference evidence="3 4" key="1">
    <citation type="journal article" date="2013" name="Sci. Rep.">
        <title>Extraordinary expansion of a Sorangium cellulosum genome from an alkaline milieu.</title>
        <authorList>
            <person name="Han K."/>
            <person name="Li Z.F."/>
            <person name="Peng R."/>
            <person name="Zhu L.P."/>
            <person name="Zhou T."/>
            <person name="Wang L.G."/>
            <person name="Li S.G."/>
            <person name="Zhang X.B."/>
            <person name="Hu W."/>
            <person name="Wu Z.H."/>
            <person name="Qin N."/>
            <person name="Li Y.Z."/>
        </authorList>
    </citation>
    <scope>NUCLEOTIDE SEQUENCE [LARGE SCALE GENOMIC DNA]</scope>
    <source>
        <strain evidence="3 4">So0157-2</strain>
    </source>
</reference>
<dbReference type="SMART" id="SM00240">
    <property type="entry name" value="FHA"/>
    <property type="match status" value="1"/>
</dbReference>
<evidence type="ECO:0000313" key="4">
    <source>
        <dbReference type="Proteomes" id="UP000014803"/>
    </source>
</evidence>
<dbReference type="Proteomes" id="UP000014803">
    <property type="component" value="Chromosome"/>
</dbReference>
<dbReference type="STRING" id="1254432.SCE1572_17785"/>
<dbReference type="RefSeq" id="WP_020735500.1">
    <property type="nucleotide sequence ID" value="NC_021658.1"/>
</dbReference>
<evidence type="ECO:0000256" key="1">
    <source>
        <dbReference type="SAM" id="MobiDB-lite"/>
    </source>
</evidence>
<dbReference type="Gene3D" id="2.60.200.20">
    <property type="match status" value="1"/>
</dbReference>
<dbReference type="InterPro" id="IPR008984">
    <property type="entry name" value="SMAD_FHA_dom_sf"/>
</dbReference>
<dbReference type="PATRIC" id="fig|1254432.3.peg.4025"/>
<dbReference type="NCBIfam" id="NF033768">
    <property type="entry name" value="myxo_SS_tail"/>
    <property type="match status" value="1"/>
</dbReference>
<dbReference type="KEGG" id="scu:SCE1572_17785"/>
<dbReference type="AlphaFoldDB" id="S4XV04"/>
<feature type="region of interest" description="Disordered" evidence="1">
    <location>
        <begin position="591"/>
        <end position="611"/>
    </location>
</feature>
<dbReference type="PROSITE" id="PS50006">
    <property type="entry name" value="FHA_DOMAIN"/>
    <property type="match status" value="1"/>
</dbReference>
<dbReference type="HOGENOM" id="CLU_026767_0_0_7"/>
<proteinExistence type="predicted"/>
<protein>
    <recommendedName>
        <fullName evidence="2">FHA domain-containing protein</fullName>
    </recommendedName>
</protein>
<dbReference type="InterPro" id="IPR000253">
    <property type="entry name" value="FHA_dom"/>
</dbReference>
<feature type="domain" description="FHA" evidence="2">
    <location>
        <begin position="30"/>
        <end position="80"/>
    </location>
</feature>
<dbReference type="CDD" id="cd00060">
    <property type="entry name" value="FHA"/>
    <property type="match status" value="1"/>
</dbReference>
<sequence length="788" mass="80341">MEGKQRVALTFALYQNEALVRRETITQDIVKVGKDAKSHLRVDDELASRMHAVIEVASPQDITLIDLGNEPGTMVNGARVNKCKISPGDQLQIGGTKIMLERAEPVAVAAAAGPAKPVPANPFAAAPPANPFAAAPPANPFAAAPPANPFAAAPPANPFAAAPPANPFAAAPPANPFAAAPPANPFAAAPPANPFAAAPPANPFAAAPPANPFAAAPPANPFAAAPPANPFAAAPPANPFAAAPPANPFAAAPANPFAATAAGGADPFAYNNPFAQSAPAVDEVPPDAPEGSYTYTLVKNGPDVPSEEVEVPAASVEIMILWDAAVLHVAHLTPPRSFYVGEEEGKNFKCDYFIPSEKLGTTRAPIVLADRSGSVSVVLLPRATGTIEIPGTPKITVQQAIDQGRAQPCSELSGAYQMALPSGGKAKVELDGIVFQVSAVNAGKVVAGHFQLDTQSLLYTGLSMAVHLGLLAAMAFFMPPLGDTGEDGISADQQFLIQQYLAAAAEKEMEEKETEQVAENAADNKEGGTGTRAKGEEGSMGNPNTKATGNRYGVQGPADNPDPHIARQAALRDAAEFGMIGLLNAGAGGDPNAPTAPWGRDDSLGNDPLSARGNMWGDQIGDSFGAGGLGLSGIGEGGGGRGEGIGLGSIGTIGHGAGTGTGQGFGSGHGRLGGSHRTKPPQVRMGATSVSGRLPPEVIQRIVRQNFGRFRLCYENGLRNNPNLQGRVAVRFVIGRDGAVSNVGNGGSDLPDNGVVSCVVRAFYGLSFPQPEGGIVTVVYPIMLSPGG</sequence>
<dbReference type="EMBL" id="CP003969">
    <property type="protein sequence ID" value="AGP36181.1"/>
    <property type="molecule type" value="Genomic_DNA"/>
</dbReference>
<feature type="compositionally biased region" description="Gly residues" evidence="1">
    <location>
        <begin position="657"/>
        <end position="673"/>
    </location>
</feature>
<dbReference type="Pfam" id="PF00498">
    <property type="entry name" value="FHA"/>
    <property type="match status" value="1"/>
</dbReference>
<feature type="region of interest" description="Disordered" evidence="1">
    <location>
        <begin position="657"/>
        <end position="689"/>
    </location>
</feature>
<feature type="region of interest" description="Disordered" evidence="1">
    <location>
        <begin position="510"/>
        <end position="547"/>
    </location>
</feature>
<gene>
    <name evidence="3" type="ORF">SCE1572_17785</name>
</gene>
<dbReference type="SUPFAM" id="SSF49879">
    <property type="entry name" value="SMAD/FHA domain"/>
    <property type="match status" value="1"/>
</dbReference>
<accession>S4XV04</accession>
<dbReference type="InterPro" id="IPR049806">
    <property type="entry name" value="MasK-like_C"/>
</dbReference>
<name>S4XV04_SORCE</name>